<comment type="caution">
    <text evidence="1">The sequence shown here is derived from an EMBL/GenBank/DDBJ whole genome shotgun (WGS) entry which is preliminary data.</text>
</comment>
<protein>
    <submittedName>
        <fullName evidence="1">Uncharacterized protein</fullName>
    </submittedName>
</protein>
<name>A0AAE1B546_9GAST</name>
<keyword evidence="2" id="KW-1185">Reference proteome</keyword>
<evidence type="ECO:0000313" key="2">
    <source>
        <dbReference type="Proteomes" id="UP001283361"/>
    </source>
</evidence>
<dbReference type="Proteomes" id="UP001283361">
    <property type="component" value="Unassembled WGS sequence"/>
</dbReference>
<accession>A0AAE1B546</accession>
<gene>
    <name evidence="1" type="ORF">RRG08_018605</name>
</gene>
<dbReference type="AlphaFoldDB" id="A0AAE1B546"/>
<sequence>MYRNRPFAHRAISCAPKQVLSSKLTVEVFSLCALFAQQHEEKSIVFPSGGEQTTNIITASVYVVFRLVSAASHREHGVRWC</sequence>
<reference evidence="1" key="1">
    <citation type="journal article" date="2023" name="G3 (Bethesda)">
        <title>A reference genome for the long-term kleptoplast-retaining sea slug Elysia crispata morphotype clarki.</title>
        <authorList>
            <person name="Eastman K.E."/>
            <person name="Pendleton A.L."/>
            <person name="Shaikh M.A."/>
            <person name="Suttiyut T."/>
            <person name="Ogas R."/>
            <person name="Tomko P."/>
            <person name="Gavelis G."/>
            <person name="Widhalm J.R."/>
            <person name="Wisecaver J.H."/>
        </authorList>
    </citation>
    <scope>NUCLEOTIDE SEQUENCE</scope>
    <source>
        <strain evidence="1">ECLA1</strain>
    </source>
</reference>
<dbReference type="EMBL" id="JAWDGP010000626">
    <property type="protein sequence ID" value="KAK3798762.1"/>
    <property type="molecule type" value="Genomic_DNA"/>
</dbReference>
<evidence type="ECO:0000313" key="1">
    <source>
        <dbReference type="EMBL" id="KAK3798762.1"/>
    </source>
</evidence>
<organism evidence="1 2">
    <name type="scientific">Elysia crispata</name>
    <name type="common">lettuce slug</name>
    <dbReference type="NCBI Taxonomy" id="231223"/>
    <lineage>
        <taxon>Eukaryota</taxon>
        <taxon>Metazoa</taxon>
        <taxon>Spiralia</taxon>
        <taxon>Lophotrochozoa</taxon>
        <taxon>Mollusca</taxon>
        <taxon>Gastropoda</taxon>
        <taxon>Heterobranchia</taxon>
        <taxon>Euthyneura</taxon>
        <taxon>Panpulmonata</taxon>
        <taxon>Sacoglossa</taxon>
        <taxon>Placobranchoidea</taxon>
        <taxon>Plakobranchidae</taxon>
        <taxon>Elysia</taxon>
    </lineage>
</organism>
<proteinExistence type="predicted"/>